<dbReference type="RefSeq" id="WP_269037172.1">
    <property type="nucleotide sequence ID" value="NZ_CP114040.1"/>
</dbReference>
<proteinExistence type="predicted"/>
<reference evidence="1" key="1">
    <citation type="submission" date="2022-11" db="EMBL/GenBank/DDBJ databases">
        <title>Minimal conservation of predation-associated metabolite biosynthetic gene clusters underscores biosynthetic potential of Myxococcota including descriptions for ten novel species: Archangium lansinium sp. nov., Myxococcus landrumus sp. nov., Nannocystis bai.</title>
        <authorList>
            <person name="Ahearne A."/>
            <person name="Stevens C."/>
            <person name="Dowd S."/>
        </authorList>
    </citation>
    <scope>NUCLEOTIDE SEQUENCE</scope>
    <source>
        <strain evidence="1">Fl3</strain>
    </source>
</reference>
<dbReference type="InterPro" id="IPR006521">
    <property type="entry name" value="Tail_protein_I"/>
</dbReference>
<sequence>MTAEGRRRLESGDRLWSLIPRWTRAKDRENGKVLESLVRALGVGLDAVRADVLRLRDDMFVDTCAPELVPLIGDLVGETLDPRVPVDRQRYQVKQALHWRRHKGTRAQLEALVWILSGFKARVVEPPYGDVFGDPLRAARILGSGPAVVHGNARQITGKAAVDALQVIVDVVWPVQRREVVLTPLGSGVHAVRADADVGLRCGDGTAIVRSDDARALVGAGLEIEVVAADEGGPAIGRLTPRFVDLGGSMAPHVPHATLAVDPERGRIAGPTATLSALMQLRRYRLRYWEPLLAEPVTADAFHLGDGVYTFSADGGDVWLTDEQAHRLTVFAASLCRGSLRHLHGTRILMARSSSGCTAERGEAPYVVLEPGDRHEDAEAALAAGLPLDTSGLRRYFAVEDAWGWDLFPVIRLVERFSREAPADDTVEIDVRHGRFRVGPAHAGAPIRVRYYRPYDVHELRARVEEELTHAVPVGRRAQVVFRDTPVPGHTAR</sequence>
<keyword evidence="2" id="KW-1185">Reference proteome</keyword>
<name>A0ABY7H6I6_9BACT</name>
<dbReference type="Pfam" id="PF09684">
    <property type="entry name" value="Tail_P2_I"/>
    <property type="match status" value="1"/>
</dbReference>
<evidence type="ECO:0000313" key="1">
    <source>
        <dbReference type="EMBL" id="WAS94837.1"/>
    </source>
</evidence>
<dbReference type="Proteomes" id="UP001164459">
    <property type="component" value="Chromosome"/>
</dbReference>
<evidence type="ECO:0000313" key="2">
    <source>
        <dbReference type="Proteomes" id="UP001164459"/>
    </source>
</evidence>
<accession>A0ABY7H6I6</accession>
<organism evidence="1 2">
    <name type="scientific">Nannocystis punicea</name>
    <dbReference type="NCBI Taxonomy" id="2995304"/>
    <lineage>
        <taxon>Bacteria</taxon>
        <taxon>Pseudomonadati</taxon>
        <taxon>Myxococcota</taxon>
        <taxon>Polyangia</taxon>
        <taxon>Nannocystales</taxon>
        <taxon>Nannocystaceae</taxon>
        <taxon>Nannocystis</taxon>
    </lineage>
</organism>
<gene>
    <name evidence="1" type="ORF">O0S08_01640</name>
</gene>
<dbReference type="EMBL" id="CP114040">
    <property type="protein sequence ID" value="WAS94837.1"/>
    <property type="molecule type" value="Genomic_DNA"/>
</dbReference>
<protein>
    <submittedName>
        <fullName evidence="1">Phage tail protein</fullName>
    </submittedName>
</protein>